<accession>A0A8H7R6F5</accession>
<protein>
    <submittedName>
        <fullName evidence="1">Uncharacterized protein</fullName>
    </submittedName>
</protein>
<gene>
    <name evidence="1" type="ORF">INT46_003804</name>
</gene>
<evidence type="ECO:0000313" key="2">
    <source>
        <dbReference type="Proteomes" id="UP000650833"/>
    </source>
</evidence>
<organism evidence="1 2">
    <name type="scientific">Mucor plumbeus</name>
    <dbReference type="NCBI Taxonomy" id="97098"/>
    <lineage>
        <taxon>Eukaryota</taxon>
        <taxon>Fungi</taxon>
        <taxon>Fungi incertae sedis</taxon>
        <taxon>Mucoromycota</taxon>
        <taxon>Mucoromycotina</taxon>
        <taxon>Mucoromycetes</taxon>
        <taxon>Mucorales</taxon>
        <taxon>Mucorineae</taxon>
        <taxon>Mucoraceae</taxon>
        <taxon>Mucor</taxon>
    </lineage>
</organism>
<dbReference type="AlphaFoldDB" id="A0A8H7R6F5"/>
<reference evidence="1" key="1">
    <citation type="submission" date="2020-12" db="EMBL/GenBank/DDBJ databases">
        <title>Metabolic potential, ecology and presence of endohyphal bacteria is reflected in genomic diversity of Mucoromycotina.</title>
        <authorList>
            <person name="Muszewska A."/>
            <person name="Okrasinska A."/>
            <person name="Steczkiewicz K."/>
            <person name="Drgas O."/>
            <person name="Orlowska M."/>
            <person name="Perlinska-Lenart U."/>
            <person name="Aleksandrzak-Piekarczyk T."/>
            <person name="Szatraj K."/>
            <person name="Zielenkiewicz U."/>
            <person name="Pilsyk S."/>
            <person name="Malc E."/>
            <person name="Mieczkowski P."/>
            <person name="Kruszewska J.S."/>
            <person name="Biernat P."/>
            <person name="Pawlowska J."/>
        </authorList>
    </citation>
    <scope>NUCLEOTIDE SEQUENCE</scope>
    <source>
        <strain evidence="1">CBS 226.32</strain>
    </source>
</reference>
<comment type="caution">
    <text evidence="1">The sequence shown here is derived from an EMBL/GenBank/DDBJ whole genome shotgun (WGS) entry which is preliminary data.</text>
</comment>
<dbReference type="EMBL" id="JAEPRC010000177">
    <property type="protein sequence ID" value="KAG2205316.1"/>
    <property type="molecule type" value="Genomic_DNA"/>
</dbReference>
<name>A0A8H7R6F5_9FUNG</name>
<dbReference type="Proteomes" id="UP000650833">
    <property type="component" value="Unassembled WGS sequence"/>
</dbReference>
<sequence>MPKAVTILAGITLVTALTYQSRINLITNTAHVQAQLDKAKENADLIILKHNQPLVRLSLQRPTSSVEQFMDNTKSYYKGRLVPSVKESWNAQVICVTSAIIQSNLPTKLSQFVATNVFGYKNEHK</sequence>
<proteinExistence type="predicted"/>
<keyword evidence="2" id="KW-1185">Reference proteome</keyword>
<evidence type="ECO:0000313" key="1">
    <source>
        <dbReference type="EMBL" id="KAG2205316.1"/>
    </source>
</evidence>
<dbReference type="OrthoDB" id="2258660at2759"/>